<reference evidence="1" key="1">
    <citation type="submission" date="2021-02" db="EMBL/GenBank/DDBJ databases">
        <authorList>
            <person name="Han P."/>
        </authorList>
    </citation>
    <scope>NUCLEOTIDE SEQUENCE</scope>
    <source>
        <strain evidence="1">Candidatus Nitrosotenuis uzonensis 5A</strain>
    </source>
</reference>
<dbReference type="AlphaFoldDB" id="A0A812F4L5"/>
<protein>
    <submittedName>
        <fullName evidence="1">Uncharacterized protein</fullName>
    </submittedName>
</protein>
<organism evidence="1 2">
    <name type="scientific">Candidatus Nitrosotenuis uzonensis</name>
    <dbReference type="NCBI Taxonomy" id="1407055"/>
    <lineage>
        <taxon>Archaea</taxon>
        <taxon>Nitrososphaerota</taxon>
        <taxon>Candidatus Nitrosotenuis</taxon>
    </lineage>
</organism>
<comment type="caution">
    <text evidence="1">The sequence shown here is derived from an EMBL/GenBank/DDBJ whole genome shotgun (WGS) entry which is preliminary data.</text>
</comment>
<name>A0A812F4L5_9ARCH</name>
<sequence length="51" mass="5882">MTSNANNTVFHTFDKNDSDNIMSIDLLVENDKSFKCRLKKSPNVDYSQKIN</sequence>
<evidence type="ECO:0000313" key="2">
    <source>
        <dbReference type="Proteomes" id="UP000655759"/>
    </source>
</evidence>
<gene>
    <name evidence="1" type="ORF">NUZ5A_20387</name>
</gene>
<evidence type="ECO:0000313" key="1">
    <source>
        <dbReference type="EMBL" id="CAE6487940.1"/>
    </source>
</evidence>
<proteinExistence type="predicted"/>
<accession>A0A812F4L5</accession>
<dbReference type="EMBL" id="CAJNAQ010000002">
    <property type="protein sequence ID" value="CAE6487940.1"/>
    <property type="molecule type" value="Genomic_DNA"/>
</dbReference>
<dbReference type="Proteomes" id="UP000655759">
    <property type="component" value="Unassembled WGS sequence"/>
</dbReference>